<feature type="compositionally biased region" description="Polar residues" evidence="1">
    <location>
        <begin position="16"/>
        <end position="25"/>
    </location>
</feature>
<organism evidence="2 3">
    <name type="scientific">Scytalidium lignicola</name>
    <name type="common">Hyphomycete</name>
    <dbReference type="NCBI Taxonomy" id="5539"/>
    <lineage>
        <taxon>Eukaryota</taxon>
        <taxon>Fungi</taxon>
        <taxon>Dikarya</taxon>
        <taxon>Ascomycota</taxon>
        <taxon>Pezizomycotina</taxon>
        <taxon>Leotiomycetes</taxon>
        <taxon>Leotiomycetes incertae sedis</taxon>
        <taxon>Scytalidium</taxon>
    </lineage>
</organism>
<feature type="non-terminal residue" evidence="2">
    <location>
        <position position="1"/>
    </location>
</feature>
<evidence type="ECO:0000313" key="3">
    <source>
        <dbReference type="Proteomes" id="UP000258309"/>
    </source>
</evidence>
<feature type="region of interest" description="Disordered" evidence="1">
    <location>
        <begin position="11"/>
        <end position="38"/>
    </location>
</feature>
<dbReference type="AlphaFoldDB" id="A0A3E2HK26"/>
<evidence type="ECO:0000256" key="1">
    <source>
        <dbReference type="SAM" id="MobiDB-lite"/>
    </source>
</evidence>
<evidence type="ECO:0000313" key="2">
    <source>
        <dbReference type="EMBL" id="RFU33675.1"/>
    </source>
</evidence>
<dbReference type="Proteomes" id="UP000258309">
    <property type="component" value="Unassembled WGS sequence"/>
</dbReference>
<protein>
    <submittedName>
        <fullName evidence="2">Uncharacterized protein</fullName>
    </submittedName>
</protein>
<keyword evidence="3" id="KW-1185">Reference proteome</keyword>
<sequence>MPIPMIVIEGEDKALDSSSGTLSESNPEEDSFQKEITDRSSIESTTQVLRANQIEHFASENTYWYIYEPVIIVPLGCHVGNEQLGILLTKGSVNALKEIRQSQLSPLATIYASVSGAPVADPNSISILRRFDSIDIRISPLLSAGYSAHEDSGRGWSLDSLGGAVVQGRQYPLFVLFHHATGDDKSYPPFFLHIPGFIKCTMLCEIGIFRREKGSDYEVYAFDLAKDRYAEAELGNGRAVTVKLREGNHASFLSTTIGTWSGNSRPSKVTRAIRLSTATFTPSSAPAFKKARISSFLSLNRPRLTETRYTVILAVRYLYNVWATLAYAESIVTRGDAITTAITAISHCEIATHAVTGTADDIARRTEAIHTVTTVGIASATGVAADALALAALGGAAGADARG</sequence>
<dbReference type="STRING" id="5539.A0A3E2HK26"/>
<proteinExistence type="predicted"/>
<feature type="non-terminal residue" evidence="2">
    <location>
        <position position="403"/>
    </location>
</feature>
<comment type="caution">
    <text evidence="2">The sequence shown here is derived from an EMBL/GenBank/DDBJ whole genome shotgun (WGS) entry which is preliminary data.</text>
</comment>
<name>A0A3E2HK26_SCYLI</name>
<reference evidence="2 3" key="1">
    <citation type="submission" date="2018-05" db="EMBL/GenBank/DDBJ databases">
        <title>Draft genome sequence of Scytalidium lignicola DSM 105466, a ubiquitous saprotrophic fungus.</title>
        <authorList>
            <person name="Buettner E."/>
            <person name="Gebauer A.M."/>
            <person name="Hofrichter M."/>
            <person name="Liers C."/>
            <person name="Kellner H."/>
        </authorList>
    </citation>
    <scope>NUCLEOTIDE SEQUENCE [LARGE SCALE GENOMIC DNA]</scope>
    <source>
        <strain evidence="2 3">DSM 105466</strain>
    </source>
</reference>
<dbReference type="EMBL" id="NCSJ02000032">
    <property type="protein sequence ID" value="RFU33675.1"/>
    <property type="molecule type" value="Genomic_DNA"/>
</dbReference>
<gene>
    <name evidence="2" type="ORF">B7463_g2649</name>
</gene>
<accession>A0A3E2HK26</accession>